<dbReference type="AlphaFoldDB" id="A0A4R1GH48"/>
<dbReference type="Pfam" id="PF10707">
    <property type="entry name" value="YrbL-PhoP_reg"/>
    <property type="match status" value="1"/>
</dbReference>
<sequence>MASDTIQLDESLLIGKGLHRFCYQHPENPALCIKVSLDNSARSLKEINRELRFYRFLEGRTDTANLDTILPRYHGSVETSEGTGHMFGLVLDADGKVSKPLSYYLRNEAAVEKYGDRIRSAYQQFKLKASLGNLITMALKPYNILFQIKGQGQYELVIVDSLGMANLIPGAYLSRYLAKTKIQRHLAKFERILGERFDFFIAPDTRHDTSDEELAQPS</sequence>
<reference evidence="1 2" key="1">
    <citation type="submission" date="2019-03" db="EMBL/GenBank/DDBJ databases">
        <title>Genomic Encyclopedia of Archaeal and Bacterial Type Strains, Phase II (KMG-II): from individual species to whole genera.</title>
        <authorList>
            <person name="Goeker M."/>
        </authorList>
    </citation>
    <scope>NUCLEOTIDE SEQUENCE [LARGE SCALE GENOMIC DNA]</scope>
    <source>
        <strain evidence="1 2">DSM 27697</strain>
    </source>
</reference>
<evidence type="ECO:0000313" key="1">
    <source>
        <dbReference type="EMBL" id="TCK07428.1"/>
    </source>
</evidence>
<dbReference type="EMBL" id="SMFU01000008">
    <property type="protein sequence ID" value="TCK07428.1"/>
    <property type="molecule type" value="Genomic_DNA"/>
</dbReference>
<gene>
    <name evidence="1" type="ORF">CLV83_2295</name>
</gene>
<name>A0A4R1GH48_9GAMM</name>
<proteinExistence type="predicted"/>
<dbReference type="OrthoDB" id="595236at2"/>
<keyword evidence="2" id="KW-1185">Reference proteome</keyword>
<organism evidence="1 2">
    <name type="scientific">Marinobacterium mangrovicola</name>
    <dbReference type="NCBI Taxonomy" id="1476959"/>
    <lineage>
        <taxon>Bacteria</taxon>
        <taxon>Pseudomonadati</taxon>
        <taxon>Pseudomonadota</taxon>
        <taxon>Gammaproteobacteria</taxon>
        <taxon>Oceanospirillales</taxon>
        <taxon>Oceanospirillaceae</taxon>
        <taxon>Marinobacterium</taxon>
    </lineage>
</organism>
<dbReference type="Proteomes" id="UP000294546">
    <property type="component" value="Unassembled WGS sequence"/>
</dbReference>
<protein>
    <submittedName>
        <fullName evidence="1">PhoP regulatory network protein YrbL</fullName>
    </submittedName>
</protein>
<accession>A0A4R1GH48</accession>
<comment type="caution">
    <text evidence="1">The sequence shown here is derived from an EMBL/GenBank/DDBJ whole genome shotgun (WGS) entry which is preliminary data.</text>
</comment>
<evidence type="ECO:0000313" key="2">
    <source>
        <dbReference type="Proteomes" id="UP000294546"/>
    </source>
</evidence>
<dbReference type="RefSeq" id="WP_132292027.1">
    <property type="nucleotide sequence ID" value="NZ_SMFU01000008.1"/>
</dbReference>
<dbReference type="InterPro" id="IPR019647">
    <property type="entry name" value="PhoP_reg_network_YrbL"/>
</dbReference>